<feature type="domain" description="DUF1989" evidence="1">
    <location>
        <begin position="57"/>
        <end position="231"/>
    </location>
</feature>
<name>A0AAN6WUM1_9PEZI</name>
<reference evidence="2" key="1">
    <citation type="journal article" date="2023" name="Mol. Phylogenet. Evol.">
        <title>Genome-scale phylogeny and comparative genomics of the fungal order Sordariales.</title>
        <authorList>
            <person name="Hensen N."/>
            <person name="Bonometti L."/>
            <person name="Westerberg I."/>
            <person name="Brannstrom I.O."/>
            <person name="Guillou S."/>
            <person name="Cros-Aarteil S."/>
            <person name="Calhoun S."/>
            <person name="Haridas S."/>
            <person name="Kuo A."/>
            <person name="Mondo S."/>
            <person name="Pangilinan J."/>
            <person name="Riley R."/>
            <person name="LaButti K."/>
            <person name="Andreopoulos B."/>
            <person name="Lipzen A."/>
            <person name="Chen C."/>
            <person name="Yan M."/>
            <person name="Daum C."/>
            <person name="Ng V."/>
            <person name="Clum A."/>
            <person name="Steindorff A."/>
            <person name="Ohm R.A."/>
            <person name="Martin F."/>
            <person name="Silar P."/>
            <person name="Natvig D.O."/>
            <person name="Lalanne C."/>
            <person name="Gautier V."/>
            <person name="Ament-Velasquez S.L."/>
            <person name="Kruys A."/>
            <person name="Hutchinson M.I."/>
            <person name="Powell A.J."/>
            <person name="Barry K."/>
            <person name="Miller A.N."/>
            <person name="Grigoriev I.V."/>
            <person name="Debuchy R."/>
            <person name="Gladieux P."/>
            <person name="Hiltunen Thoren M."/>
            <person name="Johannesson H."/>
        </authorList>
    </citation>
    <scope>NUCLEOTIDE SEQUENCE</scope>
    <source>
        <strain evidence="2">PSN309</strain>
    </source>
</reference>
<accession>A0AAN6WUM1</accession>
<dbReference type="EMBL" id="MU864416">
    <property type="protein sequence ID" value="KAK4186752.1"/>
    <property type="molecule type" value="Genomic_DNA"/>
</dbReference>
<evidence type="ECO:0000313" key="2">
    <source>
        <dbReference type="EMBL" id="KAK4186752.1"/>
    </source>
</evidence>
<reference evidence="2" key="2">
    <citation type="submission" date="2023-05" db="EMBL/GenBank/DDBJ databases">
        <authorList>
            <consortium name="Lawrence Berkeley National Laboratory"/>
            <person name="Steindorff A."/>
            <person name="Hensen N."/>
            <person name="Bonometti L."/>
            <person name="Westerberg I."/>
            <person name="Brannstrom I.O."/>
            <person name="Guillou S."/>
            <person name="Cros-Aarteil S."/>
            <person name="Calhoun S."/>
            <person name="Haridas S."/>
            <person name="Kuo A."/>
            <person name="Mondo S."/>
            <person name="Pangilinan J."/>
            <person name="Riley R."/>
            <person name="Labutti K."/>
            <person name="Andreopoulos B."/>
            <person name="Lipzen A."/>
            <person name="Chen C."/>
            <person name="Yanf M."/>
            <person name="Daum C."/>
            <person name="Ng V."/>
            <person name="Clum A."/>
            <person name="Ohm R."/>
            <person name="Martin F."/>
            <person name="Silar P."/>
            <person name="Natvig D."/>
            <person name="Lalanne C."/>
            <person name="Gautier V."/>
            <person name="Ament-Velasquez S.L."/>
            <person name="Kruys A."/>
            <person name="Hutchinson M.I."/>
            <person name="Powell A.J."/>
            <person name="Barry K."/>
            <person name="Miller A.N."/>
            <person name="Grigoriev I.V."/>
            <person name="Debuchy R."/>
            <person name="Gladieux P."/>
            <person name="Thoren M.H."/>
            <person name="Johannesson H."/>
        </authorList>
    </citation>
    <scope>NUCLEOTIDE SEQUENCE</scope>
    <source>
        <strain evidence="2">PSN309</strain>
    </source>
</reference>
<dbReference type="InterPro" id="IPR018959">
    <property type="entry name" value="DUF1989"/>
</dbReference>
<dbReference type="Proteomes" id="UP001302126">
    <property type="component" value="Unassembled WGS sequence"/>
</dbReference>
<keyword evidence="3" id="KW-1185">Reference proteome</keyword>
<sequence>MSNLPPNKEAERLRTRAPIRQPVPAYLPTGTNSPLTVDRKLYTKIQSSPRVLLSSFTLPIRSGKAWTAPAGSIIRISTPDGPQVGDLNIWNQHNPRERFWASRTRQLHSTHVSVGDRLWSCLPYMRPLVTIIADTLAWYGEDETGGRVHDLLGTRCDPYINTLLSGGSYDYHCHSNLTRAAVPFGLAETDVHDVINLFQVTGLDEKGRYFMNACPAEKGDYIEFLAEQDLLMALSTCPGGDLSLWEFGADSEKGMIQCCRPLKVEVFRLEDDEVLARSGWKPAEISKYRGNHGMVIPEGESQEK</sequence>
<evidence type="ECO:0000259" key="1">
    <source>
        <dbReference type="Pfam" id="PF09347"/>
    </source>
</evidence>
<dbReference type="PANTHER" id="PTHR31527:SF0">
    <property type="entry name" value="RE64534P"/>
    <property type="match status" value="1"/>
</dbReference>
<dbReference type="AlphaFoldDB" id="A0AAN6WUM1"/>
<proteinExistence type="predicted"/>
<evidence type="ECO:0000313" key="3">
    <source>
        <dbReference type="Proteomes" id="UP001302126"/>
    </source>
</evidence>
<protein>
    <recommendedName>
        <fullName evidence="1">DUF1989 domain-containing protein</fullName>
    </recommendedName>
</protein>
<gene>
    <name evidence="2" type="ORF">QBC35DRAFT_500434</name>
</gene>
<comment type="caution">
    <text evidence="2">The sequence shown here is derived from an EMBL/GenBank/DDBJ whole genome shotgun (WGS) entry which is preliminary data.</text>
</comment>
<dbReference type="Pfam" id="PF09347">
    <property type="entry name" value="DUF1989"/>
    <property type="match status" value="1"/>
</dbReference>
<organism evidence="2 3">
    <name type="scientific">Podospora australis</name>
    <dbReference type="NCBI Taxonomy" id="1536484"/>
    <lineage>
        <taxon>Eukaryota</taxon>
        <taxon>Fungi</taxon>
        <taxon>Dikarya</taxon>
        <taxon>Ascomycota</taxon>
        <taxon>Pezizomycotina</taxon>
        <taxon>Sordariomycetes</taxon>
        <taxon>Sordariomycetidae</taxon>
        <taxon>Sordariales</taxon>
        <taxon>Podosporaceae</taxon>
        <taxon>Podospora</taxon>
    </lineage>
</organism>
<dbReference type="PANTHER" id="PTHR31527">
    <property type="entry name" value="RE64534P"/>
    <property type="match status" value="1"/>
</dbReference>